<accession>A0A8H5FA94</accession>
<sequence>MEVKEECNLELWVKSLLHPYMYNSFLEGNCPALNMAPIRGNEFEDISDTVSCESEEDTYGQGMTEKKSAKKGRGIGKARSRPTPYARVQSSRGTSLSSATLAPDAEEVEMRVADASKCTPMLQHEPITVCGIELRPTIAFDTFWRVSAERKAMDDRRRAGLPAPWTNDPILRDYHFCNTFRVLDKGCQYLITDVIQKGPQDPTEVVFRVILFDLFTKIETWELLNSSVGPLTWKSYDRDRYADVLRCAKQDGIALYTGAFIKPAPKFRDSDNFMNHLYLLEHFMAELLPERLLGAKYMDDVYEYLISFPSMGPFTAYQLMLGLSYTNVLNFHPNDFAMAGPGSISGANKLFGEKNMRKGRVSNPRFDEEVMRYMAENQDYHFKRLGLNFAGLGPQKLPMSVVDIEHMLCEVDKYSREAHKNLKGKRTNLDRRYKHSGEKGISDKPAVVPKAWSNPARCVPRIRPERKLCVEKRYEIDCIMDHCDKDGERRYRIHWVGYPSSEDSWEFESALLDDAPAIPMDSIHRLRESLVRALSSHESHHDEQELFDELMVQKPRLLRLFDVGPRNLQEQKEIESGNSTINGRAVHPNADSIRQVIFLSQQLDCSEKYIAAILQLAVARNPNVTSVVSVESVVSDFHQRRRHLVDSLRFLFEATEAADAPDASLNYHRLAKFVRQELLAQDVNFGAKVLKEIESLDATIAKADAARKSAPSNTVAPSGQGNGSLGYDILNARYESLKYERRYLAIVLCSISRLGHLGPIEIKATVEWLSTSPNHPTTYYFLTATFLSLDPIDPNDTVTGLRQSLATDVGLLSYMTKKLEPATPWRDNSLKAAILLKWTMFLTEARHNDITLESRPGYKTDELETQVWNAVQGDAFSYLATAVVKLQEKSANKRLESFILETVPNSVEQDIREIPVPEFSAIILFEFETLLRSVITHASSELRKIKQRQEDLKLASARTERNRTSRFATSAPPESDKPDAPLRQDIAMLYSFIGVLYSSLPPERALQFWGSSPYQTSSYRPTFQEIVESTSGRLPSFLQWAIWSTPPQDLTILSALYDMLNGLANGQQCSELAYNFMARGGGEVLPGSALSSSSTSGPSVSWTVIFGTLESWAIGAASPQKAQPQNSPPHMDHTFGMSIQHLTAAHLHHNAAPFTISAKEVMLARSFLRFMSTVVTHSVAVRTTISGHAQFRAIPTLLSLIPLGIPLELKGAIFDTLSAFCEAGAGAPGVEICKAVWTLMERFEVINVRQGASGSVSLATTKGVEVELEQVEAVHRLYPETIPFLKLLSTLLHTPKQTTLHERASGIEPLNTIPDNLGQPYRLPGIAPFTSFVIDNVFANIPNRDYAKPSDRWKINDLCLNFIEKSLAGFNLESLVSSPDQANIKMETLNSLLVHPGYDVMKRLLTTTPLQSTIVTYIDEGLSAFEKGFADEEPFFLFTIIRVLRIITRVLEIQDIFLDVFIPLLSESDFSPITGKVYSKSFFTRFDQILSFGPKYIPAIATYMAYPAYPELIFLSVNLLRKLSLTISPTTLVTLIQRSPDSERILAGFLQIMKSDASENVTEAEEHVNQVTGAGSPAINTSTESLPQATRVAALDMLIQDTETARPYPNISHFLLFGGHKLGEQTIQDPHALGAKYTGIHAILDLINAGVPRLRGQKQLHESDALQTVPLFASMPELAERCYRVIYQLCVHSGTSEPTTRYLRSREDFFARQVARVPSIAPGSNTHEPIELLYGDGSRVTTSVPLLSSFLQLRSYIFNLVALELHVLTNKGHNKAATELLDILFGTSTDFDEDNGLSAFHELGQSPMRIIGFLQSLLFDWADSLTVEPVQLHYLDRLNLQSCLRRDADGCEIVDRKAVLYLLSSARKSLHMQGIIATPAQNDALSAEMKYVLESAAVENHRRKVSFSRAGGFEAWRRMVDLALTKCFEYLPHDRRENMLFDLLHVVPEAIRSGSVEEATSILLSETVLSTITRLREDRQHQIIRQTMGGDSDAGSLPAERLQNIIRNVLEGILDNNHVELVRGNLYASLMNLIHLIRSSTNAQLSPEVEYNPFEASLAISTLRESTLTPKSRAVSVTPSVASDRTRNNASTLELACLGVMKPVMDRLVTTISRDAIDGTEVWKTIAFMLLDAIVQLSSLEKQNVVQSSLSRQGILSNFVRSIKDSDTRLQSVLKPDPDDLNSLYVYESKMSLFIRMAQSRAGAERLLEAQLVNILAECDYLDTRPETDQSFIEKKALNFLSSHGSTIAILLKNEADYVSLASLEEIHLIVSLCTSVLPSVPKEELLSPNTGFGSIHLAILGLSTRCLGQGKAFIHVVPLSDHDAKLCQINAFGYGAQSKFDLKVARKDKSLLKTVVSYIGALSEFTGSYNSGSEPEIALVLSPVTITPRKEDPTVPTVGDSLVALDNLVKDFSMTLKQISDIGAELSNKEYIGIESAQEILREVDPSLLRDLEIEQKRSLICEEFERIQTAAKHDAKVLLDTLEMLLLLLWRHIQYYAEPRHMGLPPAKSTVTNAMRLLATSEPEEFRRDVANKIQPILSRLSSIELSFDAFGKEWEDNQWYIQIMGRRLRDTTGLHDEEESFGGELSVAYYAL</sequence>
<dbReference type="GO" id="GO:0006338">
    <property type="term" value="P:chromatin remodeling"/>
    <property type="evidence" value="ECO:0007669"/>
    <property type="project" value="UniProtKB-ARBA"/>
</dbReference>
<keyword evidence="8" id="KW-1185">Reference proteome</keyword>
<evidence type="ECO:0000256" key="4">
    <source>
        <dbReference type="ARBA" id="ARBA00023242"/>
    </source>
</evidence>
<feature type="compositionally biased region" description="Basic residues" evidence="5">
    <location>
        <begin position="68"/>
        <end position="80"/>
    </location>
</feature>
<gene>
    <name evidence="7" type="ORF">D9619_009049</name>
</gene>
<evidence type="ECO:0000256" key="3">
    <source>
        <dbReference type="ARBA" id="ARBA00022448"/>
    </source>
</evidence>
<reference evidence="7 8" key="1">
    <citation type="journal article" date="2020" name="ISME J.">
        <title>Uncovering the hidden diversity of litter-decomposition mechanisms in mushroom-forming fungi.</title>
        <authorList>
            <person name="Floudas D."/>
            <person name="Bentzer J."/>
            <person name="Ahren D."/>
            <person name="Johansson T."/>
            <person name="Persson P."/>
            <person name="Tunlid A."/>
        </authorList>
    </citation>
    <scope>NUCLEOTIDE SEQUENCE [LARGE SCALE GENOMIC DNA]</scope>
    <source>
        <strain evidence="7 8">CBS 101986</strain>
    </source>
</reference>
<comment type="similarity">
    <text evidence="2">Belongs to the NUP186/NUP192/NUP205 family.</text>
</comment>
<comment type="caution">
    <text evidence="7">The sequence shown here is derived from an EMBL/GenBank/DDBJ whole genome shotgun (WGS) entry which is preliminary data.</text>
</comment>
<feature type="compositionally biased region" description="Polar residues" evidence="5">
    <location>
        <begin position="88"/>
        <end position="100"/>
    </location>
</feature>
<dbReference type="EMBL" id="JAACJJ010000002">
    <property type="protein sequence ID" value="KAF5329530.1"/>
    <property type="molecule type" value="Genomic_DNA"/>
</dbReference>
<evidence type="ECO:0000256" key="1">
    <source>
        <dbReference type="ARBA" id="ARBA00004123"/>
    </source>
</evidence>
<dbReference type="InterPro" id="IPR016197">
    <property type="entry name" value="Chromo-like_dom_sf"/>
</dbReference>
<keyword evidence="4" id="KW-0539">Nucleus</keyword>
<dbReference type="Gene3D" id="2.40.50.40">
    <property type="match status" value="1"/>
</dbReference>
<evidence type="ECO:0000313" key="7">
    <source>
        <dbReference type="EMBL" id="KAF5329530.1"/>
    </source>
</evidence>
<feature type="domain" description="Chromo" evidence="6">
    <location>
        <begin position="474"/>
        <end position="516"/>
    </location>
</feature>
<dbReference type="Proteomes" id="UP000567179">
    <property type="component" value="Unassembled WGS sequence"/>
</dbReference>
<protein>
    <recommendedName>
        <fullName evidence="6">Chromo domain-containing protein</fullName>
    </recommendedName>
</protein>
<dbReference type="SMART" id="SM00298">
    <property type="entry name" value="CHROMO"/>
    <property type="match status" value="1"/>
</dbReference>
<feature type="region of interest" description="Disordered" evidence="5">
    <location>
        <begin position="954"/>
        <end position="980"/>
    </location>
</feature>
<dbReference type="PANTHER" id="PTHR31344">
    <property type="entry name" value="NUCLEAR PORE COMPLEX PROTEIN NUP205"/>
    <property type="match status" value="1"/>
</dbReference>
<dbReference type="InterPro" id="IPR023780">
    <property type="entry name" value="Chromo_domain"/>
</dbReference>
<dbReference type="SUPFAM" id="SSF54160">
    <property type="entry name" value="Chromo domain-like"/>
    <property type="match status" value="1"/>
</dbReference>
<proteinExistence type="inferred from homology"/>
<dbReference type="PANTHER" id="PTHR31344:SF0">
    <property type="entry name" value="NUCLEAR PORE COMPLEX PROTEIN NUP205"/>
    <property type="match status" value="1"/>
</dbReference>
<feature type="region of interest" description="Disordered" evidence="5">
    <location>
        <begin position="53"/>
        <end position="103"/>
    </location>
</feature>
<evidence type="ECO:0000256" key="2">
    <source>
        <dbReference type="ARBA" id="ARBA00005892"/>
    </source>
</evidence>
<dbReference type="InterPro" id="IPR021827">
    <property type="entry name" value="Nup186/Nup192/Nup205"/>
</dbReference>
<dbReference type="Pfam" id="PF00385">
    <property type="entry name" value="Chromo"/>
    <property type="match status" value="1"/>
</dbReference>
<evidence type="ECO:0000313" key="8">
    <source>
        <dbReference type="Proteomes" id="UP000567179"/>
    </source>
</evidence>
<keyword evidence="3" id="KW-0813">Transport</keyword>
<dbReference type="GO" id="GO:0006999">
    <property type="term" value="P:nuclear pore organization"/>
    <property type="evidence" value="ECO:0007669"/>
    <property type="project" value="TreeGrafter"/>
</dbReference>
<dbReference type="PROSITE" id="PS50013">
    <property type="entry name" value="CHROMO_2"/>
    <property type="match status" value="1"/>
</dbReference>
<feature type="compositionally biased region" description="Basic and acidic residues" evidence="5">
    <location>
        <begin position="954"/>
        <end position="963"/>
    </location>
</feature>
<dbReference type="InterPro" id="IPR040684">
    <property type="entry name" value="HMUDK_hel"/>
</dbReference>
<dbReference type="InterPro" id="IPR000953">
    <property type="entry name" value="Chromo/chromo_shadow_dom"/>
</dbReference>
<organism evidence="7 8">
    <name type="scientific">Psilocybe cf. subviscida</name>
    <dbReference type="NCBI Taxonomy" id="2480587"/>
    <lineage>
        <taxon>Eukaryota</taxon>
        <taxon>Fungi</taxon>
        <taxon>Dikarya</taxon>
        <taxon>Basidiomycota</taxon>
        <taxon>Agaricomycotina</taxon>
        <taxon>Agaricomycetes</taxon>
        <taxon>Agaricomycetidae</taxon>
        <taxon>Agaricales</taxon>
        <taxon>Agaricineae</taxon>
        <taxon>Strophariaceae</taxon>
        <taxon>Psilocybe</taxon>
    </lineage>
</organism>
<dbReference type="GO" id="GO:0017056">
    <property type="term" value="F:structural constituent of nuclear pore"/>
    <property type="evidence" value="ECO:0007669"/>
    <property type="project" value="TreeGrafter"/>
</dbReference>
<dbReference type="OrthoDB" id="2019644at2759"/>
<name>A0A8H5FA94_9AGAR</name>
<evidence type="ECO:0000256" key="5">
    <source>
        <dbReference type="SAM" id="MobiDB-lite"/>
    </source>
</evidence>
<dbReference type="Pfam" id="PF18723">
    <property type="entry name" value="HMUDK_hel"/>
    <property type="match status" value="1"/>
</dbReference>
<evidence type="ECO:0000259" key="6">
    <source>
        <dbReference type="PROSITE" id="PS50013"/>
    </source>
</evidence>
<comment type="subcellular location">
    <subcellularLocation>
        <location evidence="1">Nucleus</location>
    </subcellularLocation>
</comment>
<dbReference type="CDD" id="cd00024">
    <property type="entry name" value="CD_CSD"/>
    <property type="match status" value="1"/>
</dbReference>
<dbReference type="Pfam" id="PF11894">
    <property type="entry name" value="Nup192"/>
    <property type="match status" value="1"/>
</dbReference>
<dbReference type="GO" id="GO:0044611">
    <property type="term" value="C:nuclear pore inner ring"/>
    <property type="evidence" value="ECO:0007669"/>
    <property type="project" value="TreeGrafter"/>
</dbReference>